<gene>
    <name evidence="1" type="ORF">PBLR_14477</name>
</gene>
<proteinExistence type="predicted"/>
<accession>A0A383RG31</accession>
<organism evidence="1 2">
    <name type="scientific">Paenibacillus alvei</name>
    <name type="common">Bacillus alvei</name>
    <dbReference type="NCBI Taxonomy" id="44250"/>
    <lineage>
        <taxon>Bacteria</taxon>
        <taxon>Bacillati</taxon>
        <taxon>Bacillota</taxon>
        <taxon>Bacilli</taxon>
        <taxon>Bacillales</taxon>
        <taxon>Paenibacillaceae</taxon>
        <taxon>Paenibacillus</taxon>
    </lineage>
</organism>
<reference evidence="2" key="1">
    <citation type="submission" date="2018-08" db="EMBL/GenBank/DDBJ databases">
        <authorList>
            <person name="Chevrot R."/>
        </authorList>
    </citation>
    <scope>NUCLEOTIDE SEQUENCE [LARGE SCALE GENOMIC DNA]</scope>
</reference>
<dbReference type="Proteomes" id="UP000304148">
    <property type="component" value="Chromosome"/>
</dbReference>
<evidence type="ECO:0000313" key="1">
    <source>
        <dbReference type="EMBL" id="SYX86055.1"/>
    </source>
</evidence>
<name>A0A383RG31_PAEAL</name>
<evidence type="ECO:0000313" key="2">
    <source>
        <dbReference type="Proteomes" id="UP000304148"/>
    </source>
</evidence>
<dbReference type="EMBL" id="LS992241">
    <property type="protein sequence ID" value="SYX86055.1"/>
    <property type="molecule type" value="Genomic_DNA"/>
</dbReference>
<protein>
    <submittedName>
        <fullName evidence="1">Uncharacterized protein</fullName>
    </submittedName>
</protein>
<dbReference type="AlphaFoldDB" id="A0A383RG31"/>
<sequence>MQSDLIEMEKIDVNISKDANKRGCLIVQVKQYSGGKRGNEENECCTFGQLQA</sequence>